<keyword evidence="2" id="KW-0238">DNA-binding</keyword>
<accession>A0A917Q459</accession>
<dbReference type="InterPro" id="IPR013655">
    <property type="entry name" value="PAS_fold_3"/>
</dbReference>
<dbReference type="Gene3D" id="3.30.450.20">
    <property type="entry name" value="PAS domain"/>
    <property type="match status" value="1"/>
</dbReference>
<evidence type="ECO:0000256" key="3">
    <source>
        <dbReference type="ARBA" id="ARBA00023163"/>
    </source>
</evidence>
<sequence length="276" mass="30007">MPIDTLRGSAPSMEVLIENLPGNVYRRVRSPEGKYSFEFLSSGLFRNFDIDNERLLRATEVTFDWIHPDDRERFVADLEVSAATMGLLDHRVRVVGMDGRVHWARGIARPSRRPDGSVVWDGIVIDVTREVEAEAELRIAKGEAERAHTLLARSVGAIGARLRGPVMRLAELSEALATGDAPDGDVVEEMRREIAVLSAMLSSGADADPARGGAAPPAKLTPRQSEILAMLRRGQSNKAIALALGISPGTVKLHVSAILKALDTPSRRSLRAVPRA</sequence>
<evidence type="ECO:0000259" key="4">
    <source>
        <dbReference type="PROSITE" id="PS50043"/>
    </source>
</evidence>
<proteinExistence type="predicted"/>
<dbReference type="InterPro" id="IPR000792">
    <property type="entry name" value="Tscrpt_reg_LuxR_C"/>
</dbReference>
<dbReference type="CDD" id="cd00130">
    <property type="entry name" value="PAS"/>
    <property type="match status" value="1"/>
</dbReference>
<dbReference type="Proteomes" id="UP000600449">
    <property type="component" value="Unassembled WGS sequence"/>
</dbReference>
<dbReference type="SMART" id="SM00421">
    <property type="entry name" value="HTH_LUXR"/>
    <property type="match status" value="1"/>
</dbReference>
<dbReference type="Pfam" id="PF00196">
    <property type="entry name" value="GerE"/>
    <property type="match status" value="1"/>
</dbReference>
<keyword evidence="3" id="KW-0804">Transcription</keyword>
<evidence type="ECO:0000256" key="1">
    <source>
        <dbReference type="ARBA" id="ARBA00023015"/>
    </source>
</evidence>
<evidence type="ECO:0008006" key="8">
    <source>
        <dbReference type="Google" id="ProtNLM"/>
    </source>
</evidence>
<dbReference type="PRINTS" id="PR00038">
    <property type="entry name" value="HTHLUXR"/>
</dbReference>
<dbReference type="GO" id="GO:0003677">
    <property type="term" value="F:DNA binding"/>
    <property type="evidence" value="ECO:0007669"/>
    <property type="project" value="UniProtKB-KW"/>
</dbReference>
<dbReference type="InterPro" id="IPR000014">
    <property type="entry name" value="PAS"/>
</dbReference>
<dbReference type="EMBL" id="BMMF01000001">
    <property type="protein sequence ID" value="GGK20529.1"/>
    <property type="molecule type" value="Genomic_DNA"/>
</dbReference>
<dbReference type="InterPro" id="IPR036388">
    <property type="entry name" value="WH-like_DNA-bd_sf"/>
</dbReference>
<evidence type="ECO:0000313" key="7">
    <source>
        <dbReference type="Proteomes" id="UP000600449"/>
    </source>
</evidence>
<comment type="caution">
    <text evidence="6">The sequence shown here is derived from an EMBL/GenBank/DDBJ whole genome shotgun (WGS) entry which is preliminary data.</text>
</comment>
<feature type="domain" description="HTH luxR-type" evidence="4">
    <location>
        <begin position="213"/>
        <end position="276"/>
    </location>
</feature>
<dbReference type="PANTHER" id="PTHR44688:SF16">
    <property type="entry name" value="DNA-BINDING TRANSCRIPTIONAL ACTIVATOR DEVR_DOSR"/>
    <property type="match status" value="1"/>
</dbReference>
<dbReference type="InterPro" id="IPR035965">
    <property type="entry name" value="PAS-like_dom_sf"/>
</dbReference>
<dbReference type="InterPro" id="IPR016032">
    <property type="entry name" value="Sig_transdc_resp-reg_C-effctor"/>
</dbReference>
<dbReference type="PANTHER" id="PTHR44688">
    <property type="entry name" value="DNA-BINDING TRANSCRIPTIONAL ACTIVATOR DEVR_DOSR"/>
    <property type="match status" value="1"/>
</dbReference>
<name>A0A917Q459_9HYPH</name>
<evidence type="ECO:0000256" key="2">
    <source>
        <dbReference type="ARBA" id="ARBA00023125"/>
    </source>
</evidence>
<dbReference type="PROSITE" id="PS50113">
    <property type="entry name" value="PAC"/>
    <property type="match status" value="1"/>
</dbReference>
<feature type="domain" description="PAC" evidence="5">
    <location>
        <begin position="88"/>
        <end position="139"/>
    </location>
</feature>
<evidence type="ECO:0000313" key="6">
    <source>
        <dbReference type="EMBL" id="GGK20529.1"/>
    </source>
</evidence>
<keyword evidence="7" id="KW-1185">Reference proteome</keyword>
<dbReference type="InterPro" id="IPR000700">
    <property type="entry name" value="PAS-assoc_C"/>
</dbReference>
<dbReference type="CDD" id="cd06170">
    <property type="entry name" value="LuxR_C_like"/>
    <property type="match status" value="1"/>
</dbReference>
<dbReference type="RefSeq" id="WP_188908960.1">
    <property type="nucleotide sequence ID" value="NZ_BMMF01000001.1"/>
</dbReference>
<keyword evidence="1" id="KW-0805">Transcription regulation</keyword>
<dbReference type="Pfam" id="PF08447">
    <property type="entry name" value="PAS_3"/>
    <property type="match status" value="1"/>
</dbReference>
<dbReference type="SUPFAM" id="SSF46894">
    <property type="entry name" value="C-terminal effector domain of the bipartite response regulators"/>
    <property type="match status" value="1"/>
</dbReference>
<dbReference type="PROSITE" id="PS50043">
    <property type="entry name" value="HTH_LUXR_2"/>
    <property type="match status" value="1"/>
</dbReference>
<dbReference type="AlphaFoldDB" id="A0A917Q459"/>
<reference evidence="6 7" key="1">
    <citation type="journal article" date="2014" name="Int. J. Syst. Evol. Microbiol.">
        <title>Complete genome sequence of Corynebacterium casei LMG S-19264T (=DSM 44701T), isolated from a smear-ripened cheese.</title>
        <authorList>
            <consortium name="US DOE Joint Genome Institute (JGI-PGF)"/>
            <person name="Walter F."/>
            <person name="Albersmeier A."/>
            <person name="Kalinowski J."/>
            <person name="Ruckert C."/>
        </authorList>
    </citation>
    <scope>NUCLEOTIDE SEQUENCE [LARGE SCALE GENOMIC DNA]</scope>
    <source>
        <strain evidence="6 7">CGMCC 1.9161</strain>
    </source>
</reference>
<gene>
    <name evidence="6" type="ORF">GCM10011322_04000</name>
</gene>
<dbReference type="SUPFAM" id="SSF55785">
    <property type="entry name" value="PYP-like sensor domain (PAS domain)"/>
    <property type="match status" value="1"/>
</dbReference>
<dbReference type="GO" id="GO:0006355">
    <property type="term" value="P:regulation of DNA-templated transcription"/>
    <property type="evidence" value="ECO:0007669"/>
    <property type="project" value="InterPro"/>
</dbReference>
<protein>
    <recommendedName>
        <fullName evidence="8">PAS domain S-box-containing protein</fullName>
    </recommendedName>
</protein>
<organism evidence="6 7">
    <name type="scientific">Salinarimonas ramus</name>
    <dbReference type="NCBI Taxonomy" id="690164"/>
    <lineage>
        <taxon>Bacteria</taxon>
        <taxon>Pseudomonadati</taxon>
        <taxon>Pseudomonadota</taxon>
        <taxon>Alphaproteobacteria</taxon>
        <taxon>Hyphomicrobiales</taxon>
        <taxon>Salinarimonadaceae</taxon>
        <taxon>Salinarimonas</taxon>
    </lineage>
</organism>
<dbReference type="Gene3D" id="1.10.10.10">
    <property type="entry name" value="Winged helix-like DNA-binding domain superfamily/Winged helix DNA-binding domain"/>
    <property type="match status" value="1"/>
</dbReference>
<evidence type="ECO:0000259" key="5">
    <source>
        <dbReference type="PROSITE" id="PS50113"/>
    </source>
</evidence>